<protein>
    <submittedName>
        <fullName evidence="2">Uncharacterized protein</fullName>
    </submittedName>
</protein>
<dbReference type="RefSeq" id="WP_043244000.1">
    <property type="nucleotide sequence ID" value="NZ_AP023081.1"/>
</dbReference>
<organism evidence="2">
    <name type="scientific">Pseudomonas solani</name>
    <dbReference type="NCBI Taxonomy" id="2731552"/>
    <lineage>
        <taxon>Bacteria</taxon>
        <taxon>Pseudomonadati</taxon>
        <taxon>Pseudomonadota</taxon>
        <taxon>Gammaproteobacteria</taxon>
        <taxon>Pseudomonadales</taxon>
        <taxon>Pseudomonadaceae</taxon>
        <taxon>Pseudomonas</taxon>
    </lineage>
</organism>
<evidence type="ECO:0000313" key="1">
    <source>
        <dbReference type="EMBL" id="BCD89118.1"/>
    </source>
</evidence>
<accession>A0AAU7YAW5</accession>
<dbReference type="EMBL" id="CP158373">
    <property type="protein sequence ID" value="XBY66842.1"/>
    <property type="molecule type" value="Genomic_DNA"/>
</dbReference>
<gene>
    <name evidence="2" type="ORF">ABS648_14055</name>
    <name evidence="1" type="ORF">PSm6_55250</name>
</gene>
<dbReference type="Proteomes" id="UP001064896">
    <property type="component" value="Chromosome"/>
</dbReference>
<name>A0AAU7YAW5_9PSED</name>
<evidence type="ECO:0000313" key="3">
    <source>
        <dbReference type="Proteomes" id="UP001064896"/>
    </source>
</evidence>
<keyword evidence="3" id="KW-1185">Reference proteome</keyword>
<reference evidence="1" key="1">
    <citation type="submission" date="2020-05" db="EMBL/GenBank/DDBJ databases">
        <title>Complete genome sequence of Pseudomonas sp. Sm006.</title>
        <authorList>
            <person name="Takeuchi K."/>
            <person name="Someya N."/>
        </authorList>
    </citation>
    <scope>NUCLEOTIDE SEQUENCE</scope>
    <source>
        <strain evidence="1">Sm006</strain>
    </source>
</reference>
<reference evidence="2" key="2">
    <citation type="submission" date="2023-08" db="EMBL/GenBank/DDBJ databases">
        <title>Increased levels of nutrients transform a symbiont into a lethal pathobiont.</title>
        <authorList>
            <person name="Lachnit T."/>
            <person name="Ulrich L."/>
            <person name="Willmer F.M."/>
            <person name="Hasenbein T."/>
            <person name="Steiner L.X."/>
            <person name="Wolters M."/>
            <person name="Herbst E.M."/>
            <person name="Deines P."/>
        </authorList>
    </citation>
    <scope>NUCLEOTIDE SEQUENCE</scope>
    <source>
        <strain evidence="2">T3</strain>
    </source>
</reference>
<evidence type="ECO:0000313" key="2">
    <source>
        <dbReference type="EMBL" id="XBY66842.1"/>
    </source>
</evidence>
<dbReference type="AlphaFoldDB" id="A0AAU7YAW5"/>
<proteinExistence type="predicted"/>
<dbReference type="EMBL" id="AP023081">
    <property type="protein sequence ID" value="BCD89118.1"/>
    <property type="molecule type" value="Genomic_DNA"/>
</dbReference>
<sequence length="180" mass="19083">MPQVHDSSAWWCLENGALGIGEDHTQPEGRQLAIDLIDSGLVTHLFIELADAHYGGVLANAQQIATNGGTRQQIQAACPDGNLFVCPISLKQVITAALKIGVPVHLADHPIMASRSGDFQRRHNSILQTFRTVTNQPGPGAAQAVGPASVGCLFLWGGAHFEGGRALDIFIPGLPFIMMG</sequence>